<protein>
    <recommendedName>
        <fullName evidence="3">Aldehyde oxidase/xanthine dehydrogenase a/b hammerhead domain-containing protein</fullName>
    </recommendedName>
</protein>
<dbReference type="InterPro" id="IPR037165">
    <property type="entry name" value="AldOxase/xan_DH_Mopterin-bd_sf"/>
</dbReference>
<dbReference type="InterPro" id="IPR008274">
    <property type="entry name" value="AldOxase/xan_DH_MoCoBD1"/>
</dbReference>
<accession>A0A193GF73</accession>
<dbReference type="KEGG" id="bfz:BAU07_16265"/>
<dbReference type="GO" id="GO:0016491">
    <property type="term" value="F:oxidoreductase activity"/>
    <property type="evidence" value="ECO:0007669"/>
    <property type="project" value="UniProtKB-KW"/>
</dbReference>
<dbReference type="Proteomes" id="UP000091926">
    <property type="component" value="Chromosome"/>
</dbReference>
<gene>
    <name evidence="4" type="ORF">BAU07_16265</name>
</gene>
<feature type="domain" description="Aldehyde oxidase/xanthine dehydrogenase a/b hammerhead" evidence="3">
    <location>
        <begin position="32"/>
        <end position="143"/>
    </location>
</feature>
<dbReference type="RefSeq" id="WP_066659578.1">
    <property type="nucleotide sequence ID" value="NZ_CBCSCL010000030.1"/>
</dbReference>
<evidence type="ECO:0000313" key="5">
    <source>
        <dbReference type="Proteomes" id="UP000091926"/>
    </source>
</evidence>
<dbReference type="SUPFAM" id="SSF54665">
    <property type="entry name" value="CO dehydrogenase molybdoprotein N-domain-like"/>
    <property type="match status" value="1"/>
</dbReference>
<dbReference type="GO" id="GO:0005506">
    <property type="term" value="F:iron ion binding"/>
    <property type="evidence" value="ECO:0007669"/>
    <property type="project" value="InterPro"/>
</dbReference>
<evidence type="ECO:0000259" key="3">
    <source>
        <dbReference type="SMART" id="SM01008"/>
    </source>
</evidence>
<keyword evidence="2" id="KW-0560">Oxidoreductase</keyword>
<name>A0A193GF73_9BORD</name>
<evidence type="ECO:0000313" key="4">
    <source>
        <dbReference type="EMBL" id="ANN78455.1"/>
    </source>
</evidence>
<keyword evidence="5" id="KW-1185">Reference proteome</keyword>
<dbReference type="PANTHER" id="PTHR11908:SF132">
    <property type="entry name" value="ALDEHYDE OXIDASE 1-RELATED"/>
    <property type="match status" value="1"/>
</dbReference>
<dbReference type="SMART" id="SM01008">
    <property type="entry name" value="Ald_Xan_dh_C"/>
    <property type="match status" value="1"/>
</dbReference>
<dbReference type="PANTHER" id="PTHR11908">
    <property type="entry name" value="XANTHINE DEHYDROGENASE"/>
    <property type="match status" value="1"/>
</dbReference>
<sequence>MHSVEAPARNAGIAANLIGARVPRREDARHLAGAAAFIADIAVRDCLEIAFVRSPVAHGVLKGVHPGEDVPPGNIRLAEHFEGRALPIKAELLRDGFHGAPYPLLATGKVRFVGEPVALVMAPTRAQAERWAESISLDIEPLAPVLDARSEWERPGIPLHGNLDCNLIMRAARTIGDFDRIEAAARDGAGLHRIERRFTMERVLASPLEGRGCLAYRDKASGAMHVHLSTQRPHLIRSFITAQIPGLRESDLRVIVPDVGGGFGAKSNLYPEEVLLTALAMELDRPVRWIEDRYEHFVASNHSRQHDQDIAAWFDDTGRIHAVDATFIVDAGAYCAKSSTGAIEANMAANVMLGPYDIRHYRFQAISIYTNKSPVGPYRGVGRPGGCFAMERIVDEVAHCLGMDPVEVRRRNLIPAEKMPYVTATGLAYDSGDYRQAVDEAARHVETNWRTRPPAHARRRAGIGYAMLVEQAGHGSEEWFRRGSPTVYGHEAARVTLNGDGTLEIDVGTLAHGQGHATSYAQIAAQITAISIADIRVRQGDTAATPYGMGTVASRSIVMGGGAVAQACEALIAKARRIASANLGDAPGELALRDGALHGVHGSLSLAEVSRISTVQIHKLPKDIEPGMSLQAFYRPSVETGTFSYAVHAARVEVDVDTGFVTITDYLVVEDCGTVVNPLIADGQVIGGVAQGIGQALYEAMRYNRDGQPLTVTFGDYVVPSAMEVPHIEIIHLCTPSPFSAFGVKGMGEGGSVPPPAAIANAVRAALHERGVAVDRTPIDPDYLLAQWLAGEQTR</sequence>
<dbReference type="Pfam" id="PF02738">
    <property type="entry name" value="MoCoBD_1"/>
    <property type="match status" value="1"/>
</dbReference>
<dbReference type="Pfam" id="PF20256">
    <property type="entry name" value="MoCoBD_2"/>
    <property type="match status" value="1"/>
</dbReference>
<evidence type="ECO:0000256" key="2">
    <source>
        <dbReference type="ARBA" id="ARBA00023002"/>
    </source>
</evidence>
<dbReference type="InterPro" id="IPR036856">
    <property type="entry name" value="Ald_Oxase/Xan_DH_a/b_sf"/>
</dbReference>
<reference evidence="4 5" key="1">
    <citation type="submission" date="2016-06" db="EMBL/GenBank/DDBJ databases">
        <title>Complete genome sequences of Bordetella bronchialis and Bordetella flabilis.</title>
        <authorList>
            <person name="LiPuma J.J."/>
            <person name="Spilker T."/>
        </authorList>
    </citation>
    <scope>NUCLEOTIDE SEQUENCE [LARGE SCALE GENOMIC DNA]</scope>
    <source>
        <strain evidence="4 5">AU10664</strain>
    </source>
</reference>
<dbReference type="Pfam" id="PF01315">
    <property type="entry name" value="Ald_Xan_dh_C"/>
    <property type="match status" value="1"/>
</dbReference>
<dbReference type="OrthoDB" id="221297at2"/>
<dbReference type="STRING" id="463014.BAU07_16265"/>
<organism evidence="4 5">
    <name type="scientific">Bordetella flabilis</name>
    <dbReference type="NCBI Taxonomy" id="463014"/>
    <lineage>
        <taxon>Bacteria</taxon>
        <taxon>Pseudomonadati</taxon>
        <taxon>Pseudomonadota</taxon>
        <taxon>Betaproteobacteria</taxon>
        <taxon>Burkholderiales</taxon>
        <taxon>Alcaligenaceae</taxon>
        <taxon>Bordetella</taxon>
    </lineage>
</organism>
<dbReference type="Gene3D" id="3.30.365.10">
    <property type="entry name" value="Aldehyde oxidase/xanthine dehydrogenase, molybdopterin binding domain"/>
    <property type="match status" value="4"/>
</dbReference>
<dbReference type="AlphaFoldDB" id="A0A193GF73"/>
<dbReference type="InterPro" id="IPR016208">
    <property type="entry name" value="Ald_Oxase/xanthine_DH-like"/>
</dbReference>
<evidence type="ECO:0000256" key="1">
    <source>
        <dbReference type="ARBA" id="ARBA00022505"/>
    </source>
</evidence>
<dbReference type="EMBL" id="CP016172">
    <property type="protein sequence ID" value="ANN78455.1"/>
    <property type="molecule type" value="Genomic_DNA"/>
</dbReference>
<dbReference type="InterPro" id="IPR046867">
    <property type="entry name" value="AldOxase/xan_DH_MoCoBD2"/>
</dbReference>
<keyword evidence="1" id="KW-0500">Molybdenum</keyword>
<proteinExistence type="predicted"/>
<dbReference type="Gene3D" id="3.90.1170.50">
    <property type="entry name" value="Aldehyde oxidase/xanthine dehydrogenase, a/b hammerhead"/>
    <property type="match status" value="1"/>
</dbReference>
<dbReference type="InterPro" id="IPR000674">
    <property type="entry name" value="Ald_Oxase/Xan_DH_a/b"/>
</dbReference>
<dbReference type="SUPFAM" id="SSF56003">
    <property type="entry name" value="Molybdenum cofactor-binding domain"/>
    <property type="match status" value="1"/>
</dbReference>